<dbReference type="CDD" id="cd05325">
    <property type="entry name" value="carb_red_sniffer_like_SDR_c"/>
    <property type="match status" value="1"/>
</dbReference>
<dbReference type="InterPro" id="IPR002347">
    <property type="entry name" value="SDR_fam"/>
</dbReference>
<dbReference type="PANTHER" id="PTHR45458">
    <property type="entry name" value="SHORT-CHAIN DEHYDROGENASE/REDUCTASE SDR"/>
    <property type="match status" value="1"/>
</dbReference>
<reference evidence="1 2" key="1">
    <citation type="submission" date="2014-06" db="EMBL/GenBank/DDBJ databases">
        <title>Evolutionary Origins and Diversification of the Mycorrhizal Mutualists.</title>
        <authorList>
            <consortium name="DOE Joint Genome Institute"/>
            <consortium name="Mycorrhizal Genomics Consortium"/>
            <person name="Kohler A."/>
            <person name="Kuo A."/>
            <person name="Nagy L.G."/>
            <person name="Floudas D."/>
            <person name="Copeland A."/>
            <person name="Barry K.W."/>
            <person name="Cichocki N."/>
            <person name="Veneault-Fourrey C."/>
            <person name="LaButti K."/>
            <person name="Lindquist E.A."/>
            <person name="Lipzen A."/>
            <person name="Lundell T."/>
            <person name="Morin E."/>
            <person name="Murat C."/>
            <person name="Riley R."/>
            <person name="Ohm R."/>
            <person name="Sun H."/>
            <person name="Tunlid A."/>
            <person name="Henrissat B."/>
            <person name="Grigoriev I.V."/>
            <person name="Hibbett D.S."/>
            <person name="Martin F."/>
        </authorList>
    </citation>
    <scope>NUCLEOTIDE SEQUENCE [LARGE SCALE GENOMIC DNA]</scope>
    <source>
        <strain evidence="1 2">SS14</strain>
    </source>
</reference>
<keyword evidence="2" id="KW-1185">Reference proteome</keyword>
<dbReference type="EMBL" id="KN837142">
    <property type="protein sequence ID" value="KIJ40718.1"/>
    <property type="molecule type" value="Genomic_DNA"/>
</dbReference>
<evidence type="ECO:0008006" key="3">
    <source>
        <dbReference type="Google" id="ProtNLM"/>
    </source>
</evidence>
<name>A0A0C9UC81_SPHS4</name>
<dbReference type="OrthoDB" id="9876299at2759"/>
<protein>
    <recommendedName>
        <fullName evidence="3">NAD(P)-binding protein</fullName>
    </recommendedName>
</protein>
<evidence type="ECO:0000313" key="2">
    <source>
        <dbReference type="Proteomes" id="UP000054279"/>
    </source>
</evidence>
<organism evidence="1 2">
    <name type="scientific">Sphaerobolus stellatus (strain SS14)</name>
    <dbReference type="NCBI Taxonomy" id="990650"/>
    <lineage>
        <taxon>Eukaryota</taxon>
        <taxon>Fungi</taxon>
        <taxon>Dikarya</taxon>
        <taxon>Basidiomycota</taxon>
        <taxon>Agaricomycotina</taxon>
        <taxon>Agaricomycetes</taxon>
        <taxon>Phallomycetidae</taxon>
        <taxon>Geastrales</taxon>
        <taxon>Sphaerobolaceae</taxon>
        <taxon>Sphaerobolus</taxon>
    </lineage>
</organism>
<evidence type="ECO:0000313" key="1">
    <source>
        <dbReference type="EMBL" id="KIJ40718.1"/>
    </source>
</evidence>
<dbReference type="Gene3D" id="3.40.50.720">
    <property type="entry name" value="NAD(P)-binding Rossmann-like Domain"/>
    <property type="match status" value="1"/>
</dbReference>
<dbReference type="HOGENOM" id="CLU_010194_9_2_1"/>
<dbReference type="AlphaFoldDB" id="A0A0C9UC81"/>
<dbReference type="InterPro" id="IPR036291">
    <property type="entry name" value="NAD(P)-bd_dom_sf"/>
</dbReference>
<dbReference type="InterPro" id="IPR052184">
    <property type="entry name" value="SDR_enzymes"/>
</dbReference>
<sequence length="267" mass="28680">MSKSYVITGASRGIGLEFVRQLSTVATNQVFAIVRNKSTSTKLIELASNNKNIKILEADVTDYTQMKAAASEVSKDTGGTLDVLINNAAYIDPNHMGWALTDYEHGDILQKDLLDAFSVNVIGVIYSINAFINLVKAGQTKKVITISSGIADPDVQWASGFYQGAPYAISKAAVNLAVTKYAIQFKDEGIIFLALSPGYVDTAEEPLTPQAIADKEGQIAALRKVVPDFKGPLTPEESVSAQLQVIDGITLEATGGFISHHGDKNWL</sequence>
<dbReference type="GO" id="GO:0016616">
    <property type="term" value="F:oxidoreductase activity, acting on the CH-OH group of donors, NAD or NADP as acceptor"/>
    <property type="evidence" value="ECO:0007669"/>
    <property type="project" value="TreeGrafter"/>
</dbReference>
<dbReference type="PANTHER" id="PTHR45458:SF3">
    <property type="entry name" value="CHAIN DEHYDROGENASE (ATSC), PUTATIVE-RELATED"/>
    <property type="match status" value="1"/>
</dbReference>
<dbReference type="PRINTS" id="PR00081">
    <property type="entry name" value="GDHRDH"/>
</dbReference>
<accession>A0A0C9UC81</accession>
<dbReference type="Pfam" id="PF00106">
    <property type="entry name" value="adh_short"/>
    <property type="match status" value="1"/>
</dbReference>
<gene>
    <name evidence="1" type="ORF">M422DRAFT_230083</name>
</gene>
<dbReference type="Proteomes" id="UP000054279">
    <property type="component" value="Unassembled WGS sequence"/>
</dbReference>
<proteinExistence type="predicted"/>
<dbReference type="SUPFAM" id="SSF51735">
    <property type="entry name" value="NAD(P)-binding Rossmann-fold domains"/>
    <property type="match status" value="1"/>
</dbReference>